<evidence type="ECO:0000256" key="1">
    <source>
        <dbReference type="SAM" id="SignalP"/>
    </source>
</evidence>
<dbReference type="SUPFAM" id="SSF56973">
    <property type="entry name" value="Aerolisin/ETX pore-forming domain"/>
    <property type="match status" value="1"/>
</dbReference>
<dbReference type="EMBL" id="JAFLWD010000028">
    <property type="protein sequence ID" value="MBO0440994.1"/>
    <property type="molecule type" value="Genomic_DNA"/>
</dbReference>
<dbReference type="InterPro" id="IPR004991">
    <property type="entry name" value="Aerolysin-like"/>
</dbReference>
<keyword evidence="3" id="KW-1185">Reference proteome</keyword>
<dbReference type="Pfam" id="PF03318">
    <property type="entry name" value="ETX_MTX2"/>
    <property type="match status" value="1"/>
</dbReference>
<comment type="caution">
    <text evidence="2">The sequence shown here is derived from an EMBL/GenBank/DDBJ whole genome shotgun (WGS) entry which is preliminary data.</text>
</comment>
<feature type="signal peptide" evidence="1">
    <location>
        <begin position="1"/>
        <end position="29"/>
    </location>
</feature>
<sequence length="329" mass="36078">MKKFLKLNALILLSSISLTVITPSTLVHASDVQTEVNDGQRLAQMKEDLRTLAVAFSHNKAINGEISENLRLTDDHALKYTHPSSLTKESSKSVAANMNDMVFGEIEGFSAHKATLRNRTNRDQNLSSAEYSFTDTDTVRTQTTEAVGNSKTTNATMTFPFASGSMSMNVNYNFGKTDEVTTTSSKTWIIPSQTVLVPAGCTYQLVWVLNVGTVSGTSGYGYKVTAQVPFKMHDWRDISETMPIGEAISQQEKLVNSLGDSAHLWGFRSQYIAIDDNTALKLYQIGKTKAKAGYKARIGTELKMDIVDITDGKNVLVDSIPMDIVPQAV</sequence>
<keyword evidence="1" id="KW-0732">Signal</keyword>
<dbReference type="Gene3D" id="2.170.15.10">
    <property type="entry name" value="Proaerolysin, chain A, domain 3"/>
    <property type="match status" value="1"/>
</dbReference>
<dbReference type="RefSeq" id="WP_207113021.1">
    <property type="nucleotide sequence ID" value="NZ_JAFLWD010000028.1"/>
</dbReference>
<dbReference type="CDD" id="cd20223">
    <property type="entry name" value="PFM_epsilon-toxin-like"/>
    <property type="match status" value="1"/>
</dbReference>
<evidence type="ECO:0000313" key="3">
    <source>
        <dbReference type="Proteomes" id="UP000664632"/>
    </source>
</evidence>
<dbReference type="Proteomes" id="UP000664632">
    <property type="component" value="Unassembled WGS sequence"/>
</dbReference>
<feature type="chain" id="PRO_5045913340" evidence="1">
    <location>
        <begin position="30"/>
        <end position="329"/>
    </location>
</feature>
<gene>
    <name evidence="2" type="ORF">JZO69_11530</name>
</gene>
<organism evidence="2 3">
    <name type="scientific">Candidatus Enterococcus ikei</name>
    <dbReference type="NCBI Taxonomy" id="2815326"/>
    <lineage>
        <taxon>Bacteria</taxon>
        <taxon>Bacillati</taxon>
        <taxon>Bacillota</taxon>
        <taxon>Bacilli</taxon>
        <taxon>Lactobacillales</taxon>
        <taxon>Enterococcaceae</taxon>
        <taxon>Enterococcus</taxon>
    </lineage>
</organism>
<protein>
    <submittedName>
        <fullName evidence="2">ETX/MTX2 family pore-forming toxin</fullName>
    </submittedName>
</protein>
<name>A0ABS3H2U4_9ENTE</name>
<accession>A0ABS3H2U4</accession>
<proteinExistence type="predicted"/>
<evidence type="ECO:0000313" key="2">
    <source>
        <dbReference type="EMBL" id="MBO0440994.1"/>
    </source>
</evidence>
<reference evidence="2 3" key="1">
    <citation type="submission" date="2021-03" db="EMBL/GenBank/DDBJ databases">
        <title>Enterococcal diversity collection.</title>
        <authorList>
            <person name="Gilmore M.S."/>
            <person name="Schwartzman J."/>
            <person name="Van Tyne D."/>
            <person name="Martin M."/>
            <person name="Earl A.M."/>
            <person name="Manson A.L."/>
            <person name="Straub T."/>
            <person name="Salamzade R."/>
            <person name="Saavedra J."/>
            <person name="Lebreton F."/>
            <person name="Prichula J."/>
            <person name="Schaufler K."/>
            <person name="Gaca A."/>
            <person name="Sgardioli B."/>
            <person name="Wagenaar J."/>
            <person name="Strong T."/>
        </authorList>
    </citation>
    <scope>NUCLEOTIDE SEQUENCE [LARGE SCALE GENOMIC DNA]</scope>
    <source>
        <strain evidence="2 3">DIV0869a</strain>
    </source>
</reference>